<dbReference type="AlphaFoldDB" id="A0A9Q0E020"/>
<proteinExistence type="predicted"/>
<keyword evidence="7" id="KW-1185">Reference proteome</keyword>
<dbReference type="InterPro" id="IPR055355">
    <property type="entry name" value="ZP-C"/>
</dbReference>
<dbReference type="InterPro" id="IPR042235">
    <property type="entry name" value="ZP-C_dom"/>
</dbReference>
<keyword evidence="3" id="KW-0175">Coiled coil</keyword>
<dbReference type="PANTHER" id="PTHR35081:SF1">
    <property type="entry name" value="COILED-COIL DOMAIN-CONTAINING PROTEIN 105"/>
    <property type="match status" value="1"/>
</dbReference>
<dbReference type="Proteomes" id="UP001148018">
    <property type="component" value="Unassembled WGS sequence"/>
</dbReference>
<comment type="caution">
    <text evidence="6">The sequence shown here is derived from an EMBL/GenBank/DDBJ whole genome shotgun (WGS) entry which is preliminary data.</text>
</comment>
<dbReference type="OrthoDB" id="9896158at2759"/>
<keyword evidence="2" id="KW-0963">Cytoplasm</keyword>
<dbReference type="InterPro" id="IPR048256">
    <property type="entry name" value="Tektin-like"/>
</dbReference>
<reference evidence="6" key="1">
    <citation type="submission" date="2022-07" db="EMBL/GenBank/DDBJ databases">
        <title>Chromosome-level genome of Muraenolepis orangiensis.</title>
        <authorList>
            <person name="Kim J."/>
        </authorList>
    </citation>
    <scope>NUCLEOTIDE SEQUENCE</scope>
    <source>
        <strain evidence="6">KU_S4_2022</strain>
        <tissue evidence="6">Muscle</tissue>
    </source>
</reference>
<evidence type="ECO:0000256" key="4">
    <source>
        <dbReference type="SAM" id="MobiDB-lite"/>
    </source>
</evidence>
<dbReference type="InterPro" id="IPR038949">
    <property type="entry name" value="TEKTL1"/>
</dbReference>
<feature type="region of interest" description="Disordered" evidence="4">
    <location>
        <begin position="717"/>
        <end position="737"/>
    </location>
</feature>
<dbReference type="GO" id="GO:0005737">
    <property type="term" value="C:cytoplasm"/>
    <property type="evidence" value="ECO:0007669"/>
    <property type="project" value="UniProtKB-SubCell"/>
</dbReference>
<evidence type="ECO:0000256" key="2">
    <source>
        <dbReference type="ARBA" id="ARBA00022490"/>
    </source>
</evidence>
<dbReference type="Pfam" id="PF03148">
    <property type="entry name" value="Tektin"/>
    <property type="match status" value="1"/>
</dbReference>
<evidence type="ECO:0000313" key="7">
    <source>
        <dbReference type="Proteomes" id="UP001148018"/>
    </source>
</evidence>
<feature type="region of interest" description="Disordered" evidence="4">
    <location>
        <begin position="60"/>
        <end position="115"/>
    </location>
</feature>
<feature type="compositionally biased region" description="Polar residues" evidence="4">
    <location>
        <begin position="87"/>
        <end position="104"/>
    </location>
</feature>
<dbReference type="GO" id="GO:0005929">
    <property type="term" value="C:cilium"/>
    <property type="evidence" value="ECO:0007669"/>
    <property type="project" value="UniProtKB-ARBA"/>
</dbReference>
<dbReference type="EMBL" id="JANIIK010000109">
    <property type="protein sequence ID" value="KAJ3597554.1"/>
    <property type="molecule type" value="Genomic_DNA"/>
</dbReference>
<sequence length="937" mass="102648">MQVQSVPLGSVTIGSQAWRECAERSVRRAERLVRQTLAGQSGINTTRPRTCSNTVALRPKHTENKAMKPTETPSEDHDPVHRADSHGVTNGNMSRPQTTGTTFPRDSKNTGLRERCARQSTAVAGEYTRWVREVELRLRKQAARASRERVKLQRECAHLEMMLRSLRNDLQVNRESAEQRTERRPQQQDGGDWLLAWERRELAELKRDVEETLRETQHQLQVLDGSSREVQVWSNRQALVLDLLPHRGSLAAPRPPSTSANNTRTPPAFGFTSESEQALDDSSLAVEQSQRLRERIRCVLTQVVARQRASQRVVNGGLVKKVAETVTLERSLALTAATTRHAAARKQREVDSIRLSYGRAQGPESSGDVFTRERLGRPVVQVFQRHPGTQLPEATHLLQGSAVLRYCLSASEDDAARLQRCFLQLRGEARGKEAAARRDAAVVRMRLQRGDKRAIPHILQQGEPTCSYLCVIYLSTPLWVLLKNLPGSYLHLPGVLHFRNPLVPAEYFSPTRGTGSEPLPSLIRDLLLSVAPTPDSTTESAPERRGVVARCEGDTIRVQVQKSVLGSGGSASQLSLGTCRPTGSAGDLIYFDIGVDQCQTVRTPMFFEVEARSLAPDRRLYVQNCSATLGPSPSSTPRLTIVDNFGCMVKQVGRARFFPSRNNRVRFAMDAFLFEATGQVRTPLARWKATSGLESVCSCCETSCSSTSSSDTTVVSSSSWTVERRGKPFTPPRSPIDMTTTVTLTTVRIRTKSTTSQKETAVSPVEVDSAGWEWPVDVLKGSDVDSEVLKGSGVVKEVPNGSGVNGDVLKGSGVVKEVLKSSGRITEVLKGRETVRGVLYGVDGENLKGSGVVKEVLKVPGTVREVLKGSEGGEGHLNIFSGVDGILKGSGVDGKVTKGSDRVDEVLEGSSVVGKHGTGLAVEPPRRIFENIFGLDK</sequence>
<feature type="coiled-coil region" evidence="3">
    <location>
        <begin position="135"/>
        <end position="169"/>
    </location>
</feature>
<organism evidence="6 7">
    <name type="scientific">Muraenolepis orangiensis</name>
    <name type="common">Patagonian moray cod</name>
    <dbReference type="NCBI Taxonomy" id="630683"/>
    <lineage>
        <taxon>Eukaryota</taxon>
        <taxon>Metazoa</taxon>
        <taxon>Chordata</taxon>
        <taxon>Craniata</taxon>
        <taxon>Vertebrata</taxon>
        <taxon>Euteleostomi</taxon>
        <taxon>Actinopterygii</taxon>
        <taxon>Neopterygii</taxon>
        <taxon>Teleostei</taxon>
        <taxon>Neoteleostei</taxon>
        <taxon>Acanthomorphata</taxon>
        <taxon>Zeiogadaria</taxon>
        <taxon>Gadariae</taxon>
        <taxon>Gadiformes</taxon>
        <taxon>Muraenolepidoidei</taxon>
        <taxon>Muraenolepididae</taxon>
        <taxon>Muraenolepis</taxon>
    </lineage>
</organism>
<feature type="compositionally biased region" description="Basic and acidic residues" evidence="4">
    <location>
        <begin position="105"/>
        <end position="115"/>
    </location>
</feature>
<evidence type="ECO:0000256" key="3">
    <source>
        <dbReference type="SAM" id="Coils"/>
    </source>
</evidence>
<dbReference type="Pfam" id="PF00100">
    <property type="entry name" value="Zona_pellucida"/>
    <property type="match status" value="1"/>
</dbReference>
<feature type="domain" description="ZP-C" evidence="5">
    <location>
        <begin position="600"/>
        <end position="677"/>
    </location>
</feature>
<evidence type="ECO:0000256" key="1">
    <source>
        <dbReference type="ARBA" id="ARBA00004496"/>
    </source>
</evidence>
<protein>
    <recommendedName>
        <fullName evidence="5">ZP-C domain-containing protein</fullName>
    </recommendedName>
</protein>
<dbReference type="Gene3D" id="2.60.40.4100">
    <property type="entry name" value="Zona pellucida, ZP-C domain"/>
    <property type="match status" value="1"/>
</dbReference>
<name>A0A9Q0E020_9TELE</name>
<dbReference type="PANTHER" id="PTHR35081">
    <property type="entry name" value="COILED-COIL DOMAIN-CONTAINING PROTEIN 105"/>
    <property type="match status" value="1"/>
</dbReference>
<evidence type="ECO:0000259" key="5">
    <source>
        <dbReference type="Pfam" id="PF00100"/>
    </source>
</evidence>
<gene>
    <name evidence="6" type="ORF">NHX12_001077</name>
</gene>
<evidence type="ECO:0000313" key="6">
    <source>
        <dbReference type="EMBL" id="KAJ3597554.1"/>
    </source>
</evidence>
<comment type="subcellular location">
    <subcellularLocation>
        <location evidence="1">Cytoplasm</location>
    </subcellularLocation>
</comment>
<dbReference type="Gene3D" id="2.60.40.3210">
    <property type="entry name" value="Zona pellucida, ZP-N domain"/>
    <property type="match status" value="1"/>
</dbReference>
<feature type="compositionally biased region" description="Basic and acidic residues" evidence="4">
    <location>
        <begin position="60"/>
        <end position="85"/>
    </location>
</feature>
<accession>A0A9Q0E020</accession>